<dbReference type="GO" id="GO:0046872">
    <property type="term" value="F:metal ion binding"/>
    <property type="evidence" value="ECO:0007669"/>
    <property type="project" value="UniProtKB-KW"/>
</dbReference>
<feature type="binding site" evidence="2">
    <location>
        <position position="322"/>
    </location>
    <ligand>
        <name>Zn(2+)</name>
        <dbReference type="ChEBI" id="CHEBI:29105"/>
    </ligand>
</feature>
<accession>A0A1V9XUI5</accession>
<dbReference type="GO" id="GO:0003677">
    <property type="term" value="F:DNA binding"/>
    <property type="evidence" value="ECO:0007669"/>
    <property type="project" value="InterPro"/>
</dbReference>
<keyword evidence="2" id="KW-0862">Zinc</keyword>
<evidence type="ECO:0000313" key="5">
    <source>
        <dbReference type="EMBL" id="OQR77154.1"/>
    </source>
</evidence>
<dbReference type="PRINTS" id="PR01951">
    <property type="entry name" value="LANCEUKARYTE"/>
</dbReference>
<dbReference type="Pfam" id="PF00125">
    <property type="entry name" value="Histone"/>
    <property type="match status" value="1"/>
</dbReference>
<comment type="caution">
    <text evidence="5">The sequence shown here is derived from an EMBL/GenBank/DDBJ whole genome shotgun (WGS) entry which is preliminary data.</text>
</comment>
<dbReference type="PANTHER" id="PTHR12736">
    <property type="entry name" value="LANC-LIKE PROTEIN"/>
    <property type="match status" value="1"/>
</dbReference>
<dbReference type="SMART" id="SM01260">
    <property type="entry name" value="LANC_like"/>
    <property type="match status" value="1"/>
</dbReference>
<dbReference type="AlphaFoldDB" id="A0A1V9XUI5"/>
<dbReference type="Gene3D" id="1.10.20.10">
    <property type="entry name" value="Histone, subunit A"/>
    <property type="match status" value="1"/>
</dbReference>
<evidence type="ECO:0000256" key="1">
    <source>
        <dbReference type="ARBA" id="ARBA00007179"/>
    </source>
</evidence>
<dbReference type="OrthoDB" id="10257263at2759"/>
<name>A0A1V9XUI5_9ACAR</name>
<dbReference type="GO" id="GO:0005975">
    <property type="term" value="P:carbohydrate metabolic process"/>
    <property type="evidence" value="ECO:0007669"/>
    <property type="project" value="InterPro"/>
</dbReference>
<dbReference type="InterPro" id="IPR012341">
    <property type="entry name" value="6hp_glycosidase-like_sf"/>
</dbReference>
<evidence type="ECO:0000256" key="2">
    <source>
        <dbReference type="PIRSR" id="PIRSR607822-1"/>
    </source>
</evidence>
<evidence type="ECO:0000259" key="4">
    <source>
        <dbReference type="Pfam" id="PF00125"/>
    </source>
</evidence>
<dbReference type="InterPro" id="IPR020464">
    <property type="entry name" value="LanC-like_prot_euk"/>
</dbReference>
<dbReference type="GO" id="GO:0046982">
    <property type="term" value="F:protein heterodimerization activity"/>
    <property type="evidence" value="ECO:0007669"/>
    <property type="project" value="InterPro"/>
</dbReference>
<dbReference type="Proteomes" id="UP000192247">
    <property type="component" value="Unassembled WGS sequence"/>
</dbReference>
<proteinExistence type="inferred from homology"/>
<feature type="region of interest" description="Disordered" evidence="3">
    <location>
        <begin position="679"/>
        <end position="717"/>
    </location>
</feature>
<protein>
    <submittedName>
        <fullName evidence="5">LanC protein 2-like</fullName>
    </submittedName>
</protein>
<dbReference type="FunCoup" id="A0A1V9XUI5">
    <property type="interactions" value="125"/>
</dbReference>
<dbReference type="InterPro" id="IPR009072">
    <property type="entry name" value="Histone-fold"/>
</dbReference>
<keyword evidence="2" id="KW-0479">Metal-binding</keyword>
<dbReference type="CDD" id="cd22908">
    <property type="entry name" value="HFD_NFYC-like"/>
    <property type="match status" value="1"/>
</dbReference>
<dbReference type="InterPro" id="IPR007822">
    <property type="entry name" value="LANC-like"/>
</dbReference>
<dbReference type="PANTHER" id="PTHR12736:SF21">
    <property type="entry name" value="LANC-LIKE PROTEIN 2"/>
    <property type="match status" value="1"/>
</dbReference>
<keyword evidence="6" id="KW-1185">Reference proteome</keyword>
<gene>
    <name evidence="5" type="ORF">BIW11_00485</name>
</gene>
<dbReference type="GO" id="GO:0031179">
    <property type="term" value="P:peptide modification"/>
    <property type="evidence" value="ECO:0007669"/>
    <property type="project" value="InterPro"/>
</dbReference>
<feature type="binding site" evidence="2">
    <location>
        <position position="276"/>
    </location>
    <ligand>
        <name>Zn(2+)</name>
        <dbReference type="ChEBI" id="CHEBI:29105"/>
    </ligand>
</feature>
<dbReference type="Pfam" id="PF05147">
    <property type="entry name" value="LANC_like"/>
    <property type="match status" value="1"/>
</dbReference>
<dbReference type="SUPFAM" id="SSF47113">
    <property type="entry name" value="Histone-fold"/>
    <property type="match status" value="1"/>
</dbReference>
<dbReference type="EMBL" id="MNPL01003894">
    <property type="protein sequence ID" value="OQR77154.1"/>
    <property type="molecule type" value="Genomic_DNA"/>
</dbReference>
<evidence type="ECO:0000256" key="3">
    <source>
        <dbReference type="SAM" id="MobiDB-lite"/>
    </source>
</evidence>
<dbReference type="GO" id="GO:0005886">
    <property type="term" value="C:plasma membrane"/>
    <property type="evidence" value="ECO:0007669"/>
    <property type="project" value="TreeGrafter"/>
</dbReference>
<reference evidence="5 6" key="1">
    <citation type="journal article" date="2017" name="Gigascience">
        <title>Draft genome of the honey bee ectoparasitic mite, Tropilaelaps mercedesae, is shaped by the parasitic life history.</title>
        <authorList>
            <person name="Dong X."/>
            <person name="Armstrong S.D."/>
            <person name="Xia D."/>
            <person name="Makepeace B.L."/>
            <person name="Darby A.C."/>
            <person name="Kadowaki T."/>
        </authorList>
    </citation>
    <scope>NUCLEOTIDE SEQUENCE [LARGE SCALE GENOMIC DNA]</scope>
    <source>
        <strain evidence="5">Wuxi-XJTLU</strain>
    </source>
</reference>
<dbReference type="SUPFAM" id="SSF158745">
    <property type="entry name" value="LanC-like"/>
    <property type="match status" value="1"/>
</dbReference>
<dbReference type="Gene3D" id="1.50.10.10">
    <property type="match status" value="1"/>
</dbReference>
<evidence type="ECO:0000313" key="6">
    <source>
        <dbReference type="Proteomes" id="UP000192247"/>
    </source>
</evidence>
<feature type="domain" description="Core Histone H2A/H2B/H3" evidence="4">
    <location>
        <begin position="413"/>
        <end position="471"/>
    </location>
</feature>
<organism evidence="5 6">
    <name type="scientific">Tropilaelaps mercedesae</name>
    <dbReference type="NCBI Taxonomy" id="418985"/>
    <lineage>
        <taxon>Eukaryota</taxon>
        <taxon>Metazoa</taxon>
        <taxon>Ecdysozoa</taxon>
        <taxon>Arthropoda</taxon>
        <taxon>Chelicerata</taxon>
        <taxon>Arachnida</taxon>
        <taxon>Acari</taxon>
        <taxon>Parasitiformes</taxon>
        <taxon>Mesostigmata</taxon>
        <taxon>Gamasina</taxon>
        <taxon>Dermanyssoidea</taxon>
        <taxon>Laelapidae</taxon>
        <taxon>Tropilaelaps</taxon>
    </lineage>
</organism>
<dbReference type="CDD" id="cd04794">
    <property type="entry name" value="euk_LANCL"/>
    <property type="match status" value="1"/>
</dbReference>
<dbReference type="InterPro" id="IPR007125">
    <property type="entry name" value="H2A/H2B/H3"/>
</dbReference>
<comment type="similarity">
    <text evidence="1">Belongs to the LanC-like protein family.</text>
</comment>
<feature type="binding site" evidence="2">
    <location>
        <position position="323"/>
    </location>
    <ligand>
        <name>Zn(2+)</name>
        <dbReference type="ChEBI" id="CHEBI:29105"/>
    </ligand>
</feature>
<dbReference type="PRINTS" id="PR01950">
    <property type="entry name" value="LANCSUPER"/>
</dbReference>
<sequence length="735" mass="81978">MSDRYLKCPYEDYEEYVEKNRTFSLDKFVPEIECSVYKLLKVLELEVPIKTDSRDYSVYTGSTGIALLYMKLAEAQPEKRDQLLEKAREILVTQRLAKKRHDFTFLCGDVGPITTRAVLHHRIGYSKEVRADIDLVHKFATGCLSLETGEPDELLYGRVGYLYSLLFIETQIAARSIDSKLITSVAQAIIESGEVLASRTNQPTPLMYKWHDSYYLGAAHGLAGIMYMLLEARQYLSADEMTKVKATIDYLITLRYPSGNYPSSLDSTFDRLVHWCHGAPGFIYMFAKAYEIFGEQRYLKEAKSCAEVIWKRGLLKKGYGLCHGVAGNGYAFLRMYRLTSEQKYLYQACRFAEFCCAYGTHGCRIADRPYSLFEGYPDWLGEIMAEQSFSQPAGSVMQFENPNHAKDLLENFFARTINEMHNMNYMISAEAPILFAKAAELFIMELTLRAWVHTEDNKRRTLQRNDIAMAISKFDMFDFLIDIVPREEQRPTMQQSTTQVKSQTLKETEPQLLKSASAPQHQTTTVGATDQVQYLLQLAAQQGTLGSLQSAPQLGATQQIQIFQQGGGPPQTIQITAPQPTHNFLAPQVVQVASLDGSQTTALVQNGQVIQQLQPQVLQQATASGSQTQSQQIQIVQHVTGAQVLGDHLSQIGPLQAQLSAGGQIQLVRVAGSGGAGNQPIILQTTTTGTPQTASTASQHQQTQHQSSASQQPQHHTQAQALFLPNGQQVGVPLP</sequence>
<dbReference type="InParanoid" id="A0A1V9XUI5"/>